<gene>
    <name evidence="1" type="ORF">APZ42_027596</name>
</gene>
<organism evidence="1 2">
    <name type="scientific">Daphnia magna</name>
    <dbReference type="NCBI Taxonomy" id="35525"/>
    <lineage>
        <taxon>Eukaryota</taxon>
        <taxon>Metazoa</taxon>
        <taxon>Ecdysozoa</taxon>
        <taxon>Arthropoda</taxon>
        <taxon>Crustacea</taxon>
        <taxon>Branchiopoda</taxon>
        <taxon>Diplostraca</taxon>
        <taxon>Cladocera</taxon>
        <taxon>Anomopoda</taxon>
        <taxon>Daphniidae</taxon>
        <taxon>Daphnia</taxon>
    </lineage>
</organism>
<keyword evidence="2" id="KW-1185">Reference proteome</keyword>
<dbReference type="Proteomes" id="UP000076858">
    <property type="component" value="Unassembled WGS sequence"/>
</dbReference>
<protein>
    <submittedName>
        <fullName evidence="1">Uncharacterized protein</fullName>
    </submittedName>
</protein>
<comment type="caution">
    <text evidence="1">The sequence shown here is derived from an EMBL/GenBank/DDBJ whole genome shotgun (WGS) entry which is preliminary data.</text>
</comment>
<accession>A0A164R8D4</accession>
<sequence length="82" mass="9675">MKRKFSTLRVPVFTIGGKGLSPCFTMELPAFSSRNDRKIWITNTRSQRFSHSNWSYGYLTYTYRCNFDYINCIFGVPRSVEE</sequence>
<name>A0A164R8D4_9CRUS</name>
<dbReference type="AlphaFoldDB" id="A0A164R8D4"/>
<evidence type="ECO:0000313" key="1">
    <source>
        <dbReference type="EMBL" id="KZS08419.1"/>
    </source>
</evidence>
<dbReference type="EMBL" id="LRGB01002216">
    <property type="protein sequence ID" value="KZS08419.1"/>
    <property type="molecule type" value="Genomic_DNA"/>
</dbReference>
<proteinExistence type="predicted"/>
<evidence type="ECO:0000313" key="2">
    <source>
        <dbReference type="Proteomes" id="UP000076858"/>
    </source>
</evidence>
<reference evidence="1 2" key="1">
    <citation type="submission" date="2016-03" db="EMBL/GenBank/DDBJ databases">
        <title>EvidentialGene: Evidence-directed Construction of Genes on Genomes.</title>
        <authorList>
            <person name="Gilbert D.G."/>
            <person name="Choi J.-H."/>
            <person name="Mockaitis K."/>
            <person name="Colbourne J."/>
            <person name="Pfrender M."/>
        </authorList>
    </citation>
    <scope>NUCLEOTIDE SEQUENCE [LARGE SCALE GENOMIC DNA]</scope>
    <source>
        <strain evidence="1 2">Xinb3</strain>
        <tissue evidence="1">Complete organism</tissue>
    </source>
</reference>